<protein>
    <submittedName>
        <fullName evidence="1">Uncharacterized protein</fullName>
    </submittedName>
</protein>
<keyword evidence="2" id="KW-1185">Reference proteome</keyword>
<reference evidence="1 2" key="1">
    <citation type="submission" date="2019-02" db="EMBL/GenBank/DDBJ databases">
        <title>Deep-cultivation of Planctomycetes and their phenomic and genomic characterization uncovers novel biology.</title>
        <authorList>
            <person name="Wiegand S."/>
            <person name="Jogler M."/>
            <person name="Boedeker C."/>
            <person name="Pinto D."/>
            <person name="Vollmers J."/>
            <person name="Rivas-Marin E."/>
            <person name="Kohn T."/>
            <person name="Peeters S.H."/>
            <person name="Heuer A."/>
            <person name="Rast P."/>
            <person name="Oberbeckmann S."/>
            <person name="Bunk B."/>
            <person name="Jeske O."/>
            <person name="Meyerdierks A."/>
            <person name="Storesund J.E."/>
            <person name="Kallscheuer N."/>
            <person name="Luecker S."/>
            <person name="Lage O.M."/>
            <person name="Pohl T."/>
            <person name="Merkel B.J."/>
            <person name="Hornburger P."/>
            <person name="Mueller R.-W."/>
            <person name="Bruemmer F."/>
            <person name="Labrenz M."/>
            <person name="Spormann A.M."/>
            <person name="Op den Camp H."/>
            <person name="Overmann J."/>
            <person name="Amann R."/>
            <person name="Jetten M.S.M."/>
            <person name="Mascher T."/>
            <person name="Medema M.H."/>
            <person name="Devos D.P."/>
            <person name="Kaster A.-K."/>
            <person name="Ovreas L."/>
            <person name="Rohde M."/>
            <person name="Galperin M.Y."/>
            <person name="Jogler C."/>
        </authorList>
    </citation>
    <scope>NUCLEOTIDE SEQUENCE [LARGE SCALE GENOMIC DNA]</scope>
    <source>
        <strain evidence="1 2">Pla163</strain>
    </source>
</reference>
<accession>A0A518D119</accession>
<gene>
    <name evidence="1" type="ORF">Pla163_23140</name>
</gene>
<evidence type="ECO:0000313" key="1">
    <source>
        <dbReference type="EMBL" id="QDU85186.1"/>
    </source>
</evidence>
<dbReference type="Proteomes" id="UP000319342">
    <property type="component" value="Chromosome"/>
</dbReference>
<dbReference type="EMBL" id="CP036290">
    <property type="protein sequence ID" value="QDU85186.1"/>
    <property type="molecule type" value="Genomic_DNA"/>
</dbReference>
<proteinExistence type="predicted"/>
<dbReference type="AlphaFoldDB" id="A0A518D119"/>
<evidence type="ECO:0000313" key="2">
    <source>
        <dbReference type="Proteomes" id="UP000319342"/>
    </source>
</evidence>
<sequence length="264" mass="28866">MALQRMPRSCCAVCGSSPVLRSHLLPRALYSRLRGDEVVIGPVRVERGRANTSSKQVAIPLLCGPSEQRLGLIVDRPACEFAEGGSRSRQALQEIRSAPTAARLQGALVKDAGDLKSISSLVRFGLSVLLRWDLGGEAWMCSRAYPSLGPFRGPIQSALFHDSAFPERVSVDLAFLAPSTMPSTNMLVLPEVKRRQGPFVSDWWIPGIYFRVSVGRSKGADSLSHCRVLLVDDPLKFAPYREAARSVVSASRHGKLAKWVDSQN</sequence>
<name>A0A518D119_9BACT</name>
<organism evidence="1 2">
    <name type="scientific">Rohdeia mirabilis</name>
    <dbReference type="NCBI Taxonomy" id="2528008"/>
    <lineage>
        <taxon>Bacteria</taxon>
        <taxon>Pseudomonadati</taxon>
        <taxon>Planctomycetota</taxon>
        <taxon>Planctomycetia</taxon>
        <taxon>Planctomycetia incertae sedis</taxon>
        <taxon>Rohdeia</taxon>
    </lineage>
</organism>